<protein>
    <submittedName>
        <fullName evidence="2">Uncharacterized protein</fullName>
    </submittedName>
</protein>
<reference evidence="2 3" key="1">
    <citation type="submission" date="2016-07" db="EMBL/GenBank/DDBJ databases">
        <title>Pervasive Adenine N6-methylation of Active Genes in Fungi.</title>
        <authorList>
            <consortium name="DOE Joint Genome Institute"/>
            <person name="Mondo S.J."/>
            <person name="Dannebaum R.O."/>
            <person name="Kuo R.C."/>
            <person name="Labutti K."/>
            <person name="Haridas S."/>
            <person name="Kuo A."/>
            <person name="Salamov A."/>
            <person name="Ahrendt S.R."/>
            <person name="Lipzen A."/>
            <person name="Sullivan W."/>
            <person name="Andreopoulos W.B."/>
            <person name="Clum A."/>
            <person name="Lindquist E."/>
            <person name="Daum C."/>
            <person name="Ramamoorthy G.K."/>
            <person name="Gryganskyi A."/>
            <person name="Culley D."/>
            <person name="Magnuson J.K."/>
            <person name="James T.Y."/>
            <person name="O'Malley M.A."/>
            <person name="Stajich J.E."/>
            <person name="Spatafora J.W."/>
            <person name="Visel A."/>
            <person name="Grigoriev I.V."/>
        </authorList>
    </citation>
    <scope>NUCLEOTIDE SEQUENCE [LARGE SCALE GENOMIC DNA]</scope>
    <source>
        <strain evidence="2 3">NRRL 1336</strain>
    </source>
</reference>
<proteinExistence type="predicted"/>
<accession>A0A1X2I5T0</accession>
<dbReference type="AlphaFoldDB" id="A0A1X2I5T0"/>
<dbReference type="Proteomes" id="UP000193560">
    <property type="component" value="Unassembled WGS sequence"/>
</dbReference>
<name>A0A1X2I5T0_9FUNG</name>
<keyword evidence="1" id="KW-1133">Transmembrane helix</keyword>
<evidence type="ECO:0000256" key="1">
    <source>
        <dbReference type="SAM" id="Phobius"/>
    </source>
</evidence>
<comment type="caution">
    <text evidence="2">The sequence shown here is derived from an EMBL/GenBank/DDBJ whole genome shotgun (WGS) entry which is preliminary data.</text>
</comment>
<organism evidence="2 3">
    <name type="scientific">Absidia repens</name>
    <dbReference type="NCBI Taxonomy" id="90262"/>
    <lineage>
        <taxon>Eukaryota</taxon>
        <taxon>Fungi</taxon>
        <taxon>Fungi incertae sedis</taxon>
        <taxon>Mucoromycota</taxon>
        <taxon>Mucoromycotina</taxon>
        <taxon>Mucoromycetes</taxon>
        <taxon>Mucorales</taxon>
        <taxon>Cunninghamellaceae</taxon>
        <taxon>Absidia</taxon>
    </lineage>
</organism>
<sequence>MLTYRVPELPLYYGTHSRLSSVGCGLCTYGIITGWMFIKWTILIYSINLAQSQISLCMHWVLWQVVVQTGYTLNMGRIPMSLVKFWLRSDLILASSKNMVLNG</sequence>
<dbReference type="EMBL" id="MCGE01000026">
    <property type="protein sequence ID" value="ORZ09871.1"/>
    <property type="molecule type" value="Genomic_DNA"/>
</dbReference>
<keyword evidence="3" id="KW-1185">Reference proteome</keyword>
<gene>
    <name evidence="2" type="ORF">BCR42DRAFT_441428</name>
</gene>
<feature type="transmembrane region" description="Helical" evidence="1">
    <location>
        <begin position="20"/>
        <end position="38"/>
    </location>
</feature>
<evidence type="ECO:0000313" key="2">
    <source>
        <dbReference type="EMBL" id="ORZ09871.1"/>
    </source>
</evidence>
<evidence type="ECO:0000313" key="3">
    <source>
        <dbReference type="Proteomes" id="UP000193560"/>
    </source>
</evidence>
<keyword evidence="1" id="KW-0472">Membrane</keyword>
<keyword evidence="1" id="KW-0812">Transmembrane</keyword>